<dbReference type="EMBL" id="BPLR01014024">
    <property type="protein sequence ID" value="GIY65742.1"/>
    <property type="molecule type" value="Genomic_DNA"/>
</dbReference>
<evidence type="ECO:0000313" key="2">
    <source>
        <dbReference type="EMBL" id="GIY65742.1"/>
    </source>
</evidence>
<gene>
    <name evidence="2" type="primary">BZW1</name>
    <name evidence="2" type="ORF">CEXT_236841</name>
</gene>
<dbReference type="PANTHER" id="PTHR14208:SF2">
    <property type="entry name" value="PROTEIN KRASAVIETZ"/>
    <property type="match status" value="1"/>
</dbReference>
<evidence type="ECO:0000259" key="1">
    <source>
        <dbReference type="Pfam" id="PF25504"/>
    </source>
</evidence>
<dbReference type="Pfam" id="PF25504">
    <property type="entry name" value="HEAT_5MP1_2"/>
    <property type="match status" value="1"/>
</dbReference>
<proteinExistence type="predicted"/>
<comment type="caution">
    <text evidence="2">The sequence shown here is derived from an EMBL/GenBank/DDBJ whole genome shotgun (WGS) entry which is preliminary data.</text>
</comment>
<dbReference type="PANTHER" id="PTHR14208">
    <property type="entry name" value="BASIC LEUCINE ZIPPER AND W2 DOMAIN-CONTAINING PROTEIN"/>
    <property type="match status" value="1"/>
</dbReference>
<dbReference type="GO" id="GO:0016020">
    <property type="term" value="C:membrane"/>
    <property type="evidence" value="ECO:0007669"/>
    <property type="project" value="TreeGrafter"/>
</dbReference>
<organism evidence="2 3">
    <name type="scientific">Caerostris extrusa</name>
    <name type="common">Bark spider</name>
    <name type="synonym">Caerostris bankana</name>
    <dbReference type="NCBI Taxonomy" id="172846"/>
    <lineage>
        <taxon>Eukaryota</taxon>
        <taxon>Metazoa</taxon>
        <taxon>Ecdysozoa</taxon>
        <taxon>Arthropoda</taxon>
        <taxon>Chelicerata</taxon>
        <taxon>Arachnida</taxon>
        <taxon>Araneae</taxon>
        <taxon>Araneomorphae</taxon>
        <taxon>Entelegynae</taxon>
        <taxon>Araneoidea</taxon>
        <taxon>Araneidae</taxon>
        <taxon>Caerostris</taxon>
    </lineage>
</organism>
<dbReference type="GO" id="GO:0005737">
    <property type="term" value="C:cytoplasm"/>
    <property type="evidence" value="ECO:0007669"/>
    <property type="project" value="TreeGrafter"/>
</dbReference>
<feature type="domain" description="5MP1/2-like HEAT" evidence="1">
    <location>
        <begin position="49"/>
        <end position="284"/>
    </location>
</feature>
<name>A0AAV4V6K8_CAEEX</name>
<accession>A0AAV4V6K8</accession>
<dbReference type="InterPro" id="IPR057397">
    <property type="entry name" value="HEAT_5MP1_2"/>
</dbReference>
<dbReference type="InterPro" id="IPR051245">
    <property type="entry name" value="eIF5-mimic_regulator"/>
</dbReference>
<dbReference type="AlphaFoldDB" id="A0AAV4V6K8"/>
<reference evidence="2 3" key="1">
    <citation type="submission" date="2021-06" db="EMBL/GenBank/DDBJ databases">
        <title>Caerostris extrusa draft genome.</title>
        <authorList>
            <person name="Kono N."/>
            <person name="Arakawa K."/>
        </authorList>
    </citation>
    <scope>NUCLEOTIDE SEQUENCE [LARGE SCALE GENOMIC DNA]</scope>
</reference>
<keyword evidence="3" id="KW-1185">Reference proteome</keyword>
<dbReference type="Proteomes" id="UP001054945">
    <property type="component" value="Unassembled WGS sequence"/>
</dbReference>
<protein>
    <submittedName>
        <fullName evidence="2">Basic leucine zipper and W2 domain-containing protein 1</fullName>
    </submittedName>
</protein>
<sequence>MHALYSRLIAGDSGCYCIERSFRLEGLLKKACFCMSQKTEKPTLSGQRIKTRKRDEKEKYDPTGFRDFIIQGLNESGPDLELVSKFLDTSSSKLDYRRYGETLFDILLAGGILAPGGTLAADVDPLKTSRTDVCIFSAADDLDTLKNYAQVITKLIRRYKYLEKTLEDEFKKVLVFLKGFSPVQRSKLAKVTAVMLAGGQIPPTVLSKVLQDHLVKDGIALDFIMDVFKIWLREKDSATVWTALRKAGLDSRLMDFFSNEQTKHRKFDCHLQIEWLESIIGLFESSRKPKC</sequence>
<evidence type="ECO:0000313" key="3">
    <source>
        <dbReference type="Proteomes" id="UP001054945"/>
    </source>
</evidence>